<protein>
    <submittedName>
        <fullName evidence="2">Helix-turn-helix transcriptional regulator</fullName>
    </submittedName>
</protein>
<proteinExistence type="predicted"/>
<gene>
    <name evidence="2" type="ORF">FAZ95_17130</name>
</gene>
<evidence type="ECO:0000313" key="2">
    <source>
        <dbReference type="EMBL" id="QCP50725.1"/>
    </source>
</evidence>
<dbReference type="SMART" id="SM00530">
    <property type="entry name" value="HTH_XRE"/>
    <property type="match status" value="1"/>
</dbReference>
<dbReference type="OrthoDB" id="6901161at2"/>
<dbReference type="Gene3D" id="1.10.260.40">
    <property type="entry name" value="lambda repressor-like DNA-binding domains"/>
    <property type="match status" value="1"/>
</dbReference>
<dbReference type="RefSeq" id="WP_137333536.1">
    <property type="nucleotide sequence ID" value="NZ_CP040077.1"/>
</dbReference>
<evidence type="ECO:0000313" key="3">
    <source>
        <dbReference type="Proteomes" id="UP000298656"/>
    </source>
</evidence>
<dbReference type="AlphaFoldDB" id="A0A4P8ISK0"/>
<dbReference type="Proteomes" id="UP000298656">
    <property type="component" value="Chromosome 1"/>
</dbReference>
<evidence type="ECO:0000259" key="1">
    <source>
        <dbReference type="PROSITE" id="PS50943"/>
    </source>
</evidence>
<accession>A0A4P8ISK0</accession>
<dbReference type="GO" id="GO:0003677">
    <property type="term" value="F:DNA binding"/>
    <property type="evidence" value="ECO:0007669"/>
    <property type="project" value="InterPro"/>
</dbReference>
<dbReference type="Pfam" id="PF01381">
    <property type="entry name" value="HTH_3"/>
    <property type="match status" value="1"/>
</dbReference>
<dbReference type="CDD" id="cd00093">
    <property type="entry name" value="HTH_XRE"/>
    <property type="match status" value="1"/>
</dbReference>
<sequence length="102" mass="11037">MKIPFELATTDEVASELGHRLRAHRLAQNFHQSELAARAGVSERALRNLELTGRGTLDTFLRVAASLGLSGSLSSLFASTPKTIKEMEQASVTRARASRKGS</sequence>
<organism evidence="2 3">
    <name type="scientific">Trinickia violacea</name>
    <dbReference type="NCBI Taxonomy" id="2571746"/>
    <lineage>
        <taxon>Bacteria</taxon>
        <taxon>Pseudomonadati</taxon>
        <taxon>Pseudomonadota</taxon>
        <taxon>Betaproteobacteria</taxon>
        <taxon>Burkholderiales</taxon>
        <taxon>Burkholderiaceae</taxon>
        <taxon>Trinickia</taxon>
    </lineage>
</organism>
<dbReference type="InterPro" id="IPR010982">
    <property type="entry name" value="Lambda_DNA-bd_dom_sf"/>
</dbReference>
<dbReference type="KEGG" id="tvl:FAZ95_17130"/>
<keyword evidence="3" id="KW-1185">Reference proteome</keyword>
<dbReference type="PROSITE" id="PS50943">
    <property type="entry name" value="HTH_CROC1"/>
    <property type="match status" value="1"/>
</dbReference>
<feature type="domain" description="HTH cro/C1-type" evidence="1">
    <location>
        <begin position="21"/>
        <end position="76"/>
    </location>
</feature>
<dbReference type="InterPro" id="IPR001387">
    <property type="entry name" value="Cro/C1-type_HTH"/>
</dbReference>
<reference evidence="2 3" key="1">
    <citation type="submission" date="2019-05" db="EMBL/GenBank/DDBJ databases">
        <title>Burkholderia sp. DHOD12, isolated from subtropical forest soil.</title>
        <authorList>
            <person name="Gao Z.-H."/>
            <person name="Qiu L.-H."/>
        </authorList>
    </citation>
    <scope>NUCLEOTIDE SEQUENCE [LARGE SCALE GENOMIC DNA]</scope>
    <source>
        <strain evidence="2 3">DHOD12</strain>
    </source>
</reference>
<name>A0A4P8ISK0_9BURK</name>
<dbReference type="SUPFAM" id="SSF47413">
    <property type="entry name" value="lambda repressor-like DNA-binding domains"/>
    <property type="match status" value="1"/>
</dbReference>
<dbReference type="EMBL" id="CP040077">
    <property type="protein sequence ID" value="QCP50725.1"/>
    <property type="molecule type" value="Genomic_DNA"/>
</dbReference>